<proteinExistence type="predicted"/>
<dbReference type="GO" id="GO:0016787">
    <property type="term" value="F:hydrolase activity"/>
    <property type="evidence" value="ECO:0007669"/>
    <property type="project" value="UniProtKB-UniRule"/>
</dbReference>
<dbReference type="EMBL" id="CP037968">
    <property type="protein sequence ID" value="QYZ80350.1"/>
    <property type="molecule type" value="Genomic_DNA"/>
</dbReference>
<evidence type="ECO:0000256" key="5">
    <source>
        <dbReference type="PROSITE-ProRule" id="PRU00560"/>
    </source>
</evidence>
<dbReference type="Proteomes" id="UP000826709">
    <property type="component" value="Chromosome"/>
</dbReference>
<dbReference type="Gene3D" id="3.40.50.300">
    <property type="entry name" value="P-loop containing nucleotide triphosphate hydrolases"/>
    <property type="match status" value="3"/>
</dbReference>
<feature type="domain" description="UvrD-like helicase ATP-binding" evidence="6">
    <location>
        <begin position="15"/>
        <end position="340"/>
    </location>
</feature>
<protein>
    <submittedName>
        <fullName evidence="7">ATP-dependent helicase</fullName>
    </submittedName>
</protein>
<dbReference type="GO" id="GO:0003677">
    <property type="term" value="F:DNA binding"/>
    <property type="evidence" value="ECO:0007669"/>
    <property type="project" value="InterPro"/>
</dbReference>
<dbReference type="CDD" id="cd17932">
    <property type="entry name" value="DEXQc_UvrD"/>
    <property type="match status" value="1"/>
</dbReference>
<dbReference type="SUPFAM" id="SSF52540">
    <property type="entry name" value="P-loop containing nucleoside triphosphate hydrolases"/>
    <property type="match status" value="1"/>
</dbReference>
<dbReference type="InterPro" id="IPR000212">
    <property type="entry name" value="DNA_helicase_UvrD/REP"/>
</dbReference>
<name>A0A8G1A4C2_9EURY</name>
<evidence type="ECO:0000259" key="6">
    <source>
        <dbReference type="PROSITE" id="PS51198"/>
    </source>
</evidence>
<dbReference type="InterPro" id="IPR027417">
    <property type="entry name" value="P-loop_NTPase"/>
</dbReference>
<dbReference type="KEGG" id="mfk:E2N92_00690"/>
<dbReference type="OrthoDB" id="203178at2157"/>
<dbReference type="Pfam" id="PF00580">
    <property type="entry name" value="UvrD-helicase"/>
    <property type="match status" value="1"/>
</dbReference>
<evidence type="ECO:0000313" key="8">
    <source>
        <dbReference type="Proteomes" id="UP000826709"/>
    </source>
</evidence>
<sequence length="784" mass="89006">MTTIQSTLGRAITPEDNQGQYDAIESSLDRSLFIVAGPGSGKTTVMALRVLKLVYVDGIDPSTVLATTFTKKAATELRSRILGWGERLRLAFIENPTYADQREVLQLIDFNQIFTGTLDSISENILQEYREAGSPTPVIIEDFIANAMMVRYGLLDGGRYKNKDLKAYLKGLSGISYDLNTGGMAGILLEIRDRVCHDQVDIDTFNESGENPGIKVACEAIRVYMRELEERLLYDYGRLEQEFFQKLLNGELTEFTEKIRFILVDEYQDTNLLQEHIYFELARHALQNGGSITVVGDDDQSIYRFRGATVDLFTHFPSRIQEALQVYPTVITLSKNYRSTQNIVDRVEQFVTLDPTFQCARVEEKPPIEYARIGKPVNYPILGMFRDDLPTLARDLSFFLEGVVHNGGVEITQSGTTYTICVDADRGSPADICVLCSSPQEMKADGNPRLPRLLRQNLHNATHSIEIFNPRGQQLREISEVQVLCGLMLECIDPESTIQNKIKYLPKDAKKFFGAWRDAAQIYIQQHSEQYGDMTLGKFVQAWQTRTPHNAFVQKREVPLLDLVYRLVTWIPPMQYDVEGLVYLEVITRTITQSAVFTKFGSEIIFDDENTILEGKSIIDAMRGIFIPLATGAIDINEDLLETIPTDRIPIMSIHQAKGLEYPLVIVDVGSDFKTEHHKQAFKRYPREGGRTCRMEDELRAFSPLQTPQRPGVDRAFDDLTRQYFVAFSRPQDVLLLVGLNSVKDGYLTKGRKPTLKFIKNVATGWDRDETWHWGKGLPDIIHI</sequence>
<keyword evidence="3 5" id="KW-0347">Helicase</keyword>
<evidence type="ECO:0000256" key="4">
    <source>
        <dbReference type="ARBA" id="ARBA00022840"/>
    </source>
</evidence>
<dbReference type="GO" id="GO:0000725">
    <property type="term" value="P:recombinational repair"/>
    <property type="evidence" value="ECO:0007669"/>
    <property type="project" value="TreeGrafter"/>
</dbReference>
<evidence type="ECO:0000256" key="2">
    <source>
        <dbReference type="ARBA" id="ARBA00022801"/>
    </source>
</evidence>
<reference evidence="7" key="2">
    <citation type="submission" date="2019-03" db="EMBL/GenBank/DDBJ databases">
        <authorList>
            <person name="Chen S.-C."/>
            <person name="Wu S.-Y."/>
            <person name="Lai M.-C."/>
        </authorList>
    </citation>
    <scope>NUCLEOTIDE SEQUENCE</scope>
    <source>
        <strain evidence="7">ML15</strain>
    </source>
</reference>
<dbReference type="InterPro" id="IPR014016">
    <property type="entry name" value="UvrD-like_ATP-bd"/>
</dbReference>
<keyword evidence="1 5" id="KW-0547">Nucleotide-binding</keyword>
<dbReference type="AlphaFoldDB" id="A0A8G1A4C2"/>
<keyword evidence="8" id="KW-1185">Reference proteome</keyword>
<evidence type="ECO:0000313" key="7">
    <source>
        <dbReference type="EMBL" id="QYZ80350.1"/>
    </source>
</evidence>
<evidence type="ECO:0000256" key="1">
    <source>
        <dbReference type="ARBA" id="ARBA00022741"/>
    </source>
</evidence>
<keyword evidence="4 5" id="KW-0067">ATP-binding</keyword>
<keyword evidence="2 5" id="KW-0378">Hydrolase</keyword>
<dbReference type="PANTHER" id="PTHR11070">
    <property type="entry name" value="UVRD / RECB / PCRA DNA HELICASE FAMILY MEMBER"/>
    <property type="match status" value="1"/>
</dbReference>
<dbReference type="GO" id="GO:0043138">
    <property type="term" value="F:3'-5' DNA helicase activity"/>
    <property type="evidence" value="ECO:0007669"/>
    <property type="project" value="TreeGrafter"/>
</dbReference>
<gene>
    <name evidence="7" type="ORF">E2N92_00690</name>
</gene>
<accession>A0A8G1A4C2</accession>
<feature type="binding site" evidence="5">
    <location>
        <begin position="36"/>
        <end position="43"/>
    </location>
    <ligand>
        <name>ATP</name>
        <dbReference type="ChEBI" id="CHEBI:30616"/>
    </ligand>
</feature>
<evidence type="ECO:0000256" key="3">
    <source>
        <dbReference type="ARBA" id="ARBA00022806"/>
    </source>
</evidence>
<dbReference type="PROSITE" id="PS51198">
    <property type="entry name" value="UVRD_HELICASE_ATP_BIND"/>
    <property type="match status" value="1"/>
</dbReference>
<dbReference type="PANTHER" id="PTHR11070:SF2">
    <property type="entry name" value="ATP-DEPENDENT DNA HELICASE SRS2"/>
    <property type="match status" value="1"/>
</dbReference>
<reference evidence="7" key="1">
    <citation type="journal article" date="2005" name="Int. J. Syst. Evol. Microbiol.">
        <title>Methanofollis formosanus sp. nov., isolated from a fish pond.</title>
        <authorList>
            <person name="Wu S.Y."/>
            <person name="Chen S.C."/>
            <person name="Lai M.C."/>
        </authorList>
    </citation>
    <scope>NUCLEOTIDE SEQUENCE</scope>
    <source>
        <strain evidence="7">ML15</strain>
    </source>
</reference>
<dbReference type="GO" id="GO:0005524">
    <property type="term" value="F:ATP binding"/>
    <property type="evidence" value="ECO:0007669"/>
    <property type="project" value="UniProtKB-UniRule"/>
</dbReference>
<organism evidence="7 8">
    <name type="scientific">Methanofollis formosanus</name>
    <dbReference type="NCBI Taxonomy" id="299308"/>
    <lineage>
        <taxon>Archaea</taxon>
        <taxon>Methanobacteriati</taxon>
        <taxon>Methanobacteriota</taxon>
        <taxon>Stenosarchaea group</taxon>
        <taxon>Methanomicrobia</taxon>
        <taxon>Methanomicrobiales</taxon>
        <taxon>Methanomicrobiaceae</taxon>
        <taxon>Methanofollis</taxon>
    </lineage>
</organism>